<evidence type="ECO:0000259" key="2">
    <source>
        <dbReference type="Pfam" id="PF01266"/>
    </source>
</evidence>
<comment type="caution">
    <text evidence="3">The sequence shown here is derived from an EMBL/GenBank/DDBJ whole genome shotgun (WGS) entry which is preliminary data.</text>
</comment>
<dbReference type="Gene3D" id="3.50.50.60">
    <property type="entry name" value="FAD/NAD(P)-binding domain"/>
    <property type="match status" value="1"/>
</dbReference>
<dbReference type="EMBL" id="LXQE01000136">
    <property type="protein sequence ID" value="RCJ37502.1"/>
    <property type="molecule type" value="Genomic_DNA"/>
</dbReference>
<organism evidence="3 4">
    <name type="scientific">Nostoc punctiforme NIES-2108</name>
    <dbReference type="NCBI Taxonomy" id="1356359"/>
    <lineage>
        <taxon>Bacteria</taxon>
        <taxon>Bacillati</taxon>
        <taxon>Cyanobacteriota</taxon>
        <taxon>Cyanophyceae</taxon>
        <taxon>Nostocales</taxon>
        <taxon>Nostocaceae</taxon>
        <taxon>Nostoc</taxon>
    </lineage>
</organism>
<evidence type="ECO:0000313" key="4">
    <source>
        <dbReference type="Proteomes" id="UP000252085"/>
    </source>
</evidence>
<reference evidence="3 4" key="1">
    <citation type="submission" date="2016-04" db="EMBL/GenBank/DDBJ databases">
        <authorList>
            <person name="Evans L.H."/>
            <person name="Alamgir A."/>
            <person name="Owens N."/>
            <person name="Weber N.D."/>
            <person name="Virtaneva K."/>
            <person name="Barbian K."/>
            <person name="Babar A."/>
            <person name="Rosenke K."/>
        </authorList>
    </citation>
    <scope>NUCLEOTIDE SEQUENCE [LARGE SCALE GENOMIC DNA]</scope>
    <source>
        <strain evidence="3">NIES-2108</strain>
    </source>
</reference>
<dbReference type="AlphaFoldDB" id="A0A367RQ94"/>
<accession>A0A367RQ94</accession>
<dbReference type="InterPro" id="IPR006076">
    <property type="entry name" value="FAD-dep_OxRdtase"/>
</dbReference>
<gene>
    <name evidence="3" type="ORF">A6769_11375</name>
</gene>
<feature type="region of interest" description="Disordered" evidence="1">
    <location>
        <begin position="57"/>
        <end position="76"/>
    </location>
</feature>
<name>A0A367RQ94_NOSPU</name>
<dbReference type="InterPro" id="IPR036188">
    <property type="entry name" value="FAD/NAD-bd_sf"/>
</dbReference>
<dbReference type="SUPFAM" id="SSF51905">
    <property type="entry name" value="FAD/NAD(P)-binding domain"/>
    <property type="match status" value="1"/>
</dbReference>
<sequence length="76" mass="7837">MSTYQSESGNSSTSQLNLKTDLLVIGDGPSATWAAWNAAAQGVRVVLVDKGYCGTSGATALSGTGWRPNRRATTSS</sequence>
<protein>
    <recommendedName>
        <fullName evidence="2">FAD dependent oxidoreductase domain-containing protein</fullName>
    </recommendedName>
</protein>
<evidence type="ECO:0000313" key="3">
    <source>
        <dbReference type="EMBL" id="RCJ37502.1"/>
    </source>
</evidence>
<evidence type="ECO:0000256" key="1">
    <source>
        <dbReference type="SAM" id="MobiDB-lite"/>
    </source>
</evidence>
<proteinExistence type="predicted"/>
<dbReference type="Pfam" id="PF01266">
    <property type="entry name" value="DAO"/>
    <property type="match status" value="1"/>
</dbReference>
<feature type="domain" description="FAD dependent oxidoreductase" evidence="2">
    <location>
        <begin position="21"/>
        <end position="71"/>
    </location>
</feature>
<dbReference type="Proteomes" id="UP000252085">
    <property type="component" value="Unassembled WGS sequence"/>
</dbReference>